<accession>A0A5B7CMP6</accession>
<feature type="chain" id="PRO_5022802126" evidence="2">
    <location>
        <begin position="20"/>
        <end position="285"/>
    </location>
</feature>
<organism evidence="3 4">
    <name type="scientific">Portunus trituberculatus</name>
    <name type="common">Swimming crab</name>
    <name type="synonym">Neptunus trituberculatus</name>
    <dbReference type="NCBI Taxonomy" id="210409"/>
    <lineage>
        <taxon>Eukaryota</taxon>
        <taxon>Metazoa</taxon>
        <taxon>Ecdysozoa</taxon>
        <taxon>Arthropoda</taxon>
        <taxon>Crustacea</taxon>
        <taxon>Multicrustacea</taxon>
        <taxon>Malacostraca</taxon>
        <taxon>Eumalacostraca</taxon>
        <taxon>Eucarida</taxon>
        <taxon>Decapoda</taxon>
        <taxon>Pleocyemata</taxon>
        <taxon>Brachyura</taxon>
        <taxon>Eubrachyura</taxon>
        <taxon>Portunoidea</taxon>
        <taxon>Portunidae</taxon>
        <taxon>Portuninae</taxon>
        <taxon>Portunus</taxon>
    </lineage>
</organism>
<proteinExistence type="predicted"/>
<dbReference type="Proteomes" id="UP000324222">
    <property type="component" value="Unassembled WGS sequence"/>
</dbReference>
<protein>
    <submittedName>
        <fullName evidence="3">Uncharacterized protein</fullName>
    </submittedName>
</protein>
<evidence type="ECO:0000313" key="3">
    <source>
        <dbReference type="EMBL" id="MPC10750.1"/>
    </source>
</evidence>
<evidence type="ECO:0000256" key="1">
    <source>
        <dbReference type="SAM" id="MobiDB-lite"/>
    </source>
</evidence>
<reference evidence="3 4" key="1">
    <citation type="submission" date="2019-05" db="EMBL/GenBank/DDBJ databases">
        <title>Another draft genome of Portunus trituberculatus and its Hox gene families provides insights of decapod evolution.</title>
        <authorList>
            <person name="Jeong J.-H."/>
            <person name="Song I."/>
            <person name="Kim S."/>
            <person name="Choi T."/>
            <person name="Kim D."/>
            <person name="Ryu S."/>
            <person name="Kim W."/>
        </authorList>
    </citation>
    <scope>NUCLEOTIDE SEQUENCE [LARGE SCALE GENOMIC DNA]</scope>
    <source>
        <tissue evidence="3">Muscle</tissue>
    </source>
</reference>
<feature type="region of interest" description="Disordered" evidence="1">
    <location>
        <begin position="249"/>
        <end position="285"/>
    </location>
</feature>
<gene>
    <name evidence="3" type="ORF">E2C01_003389</name>
</gene>
<keyword evidence="4" id="KW-1185">Reference proteome</keyword>
<dbReference type="EMBL" id="VSRR010000128">
    <property type="protein sequence ID" value="MPC10750.1"/>
    <property type="molecule type" value="Genomic_DNA"/>
</dbReference>
<feature type="signal peptide" evidence="2">
    <location>
        <begin position="1"/>
        <end position="19"/>
    </location>
</feature>
<dbReference type="AlphaFoldDB" id="A0A5B7CMP6"/>
<comment type="caution">
    <text evidence="3">The sequence shown here is derived from an EMBL/GenBank/DDBJ whole genome shotgun (WGS) entry which is preliminary data.</text>
</comment>
<feature type="compositionally biased region" description="Basic residues" evidence="1">
    <location>
        <begin position="252"/>
        <end position="272"/>
    </location>
</feature>
<evidence type="ECO:0000256" key="2">
    <source>
        <dbReference type="SAM" id="SignalP"/>
    </source>
</evidence>
<keyword evidence="2" id="KW-0732">Signal</keyword>
<name>A0A5B7CMP6_PORTR</name>
<feature type="compositionally biased region" description="Polar residues" evidence="1">
    <location>
        <begin position="273"/>
        <end position="285"/>
    </location>
</feature>
<sequence length="285" mass="32816">MSWNCLRALILLEVWNTSTRPSRRSSATPPSFPIPFLDLFFPIYSSTTPHPFPSSFLPLPSPFILPFLPFILSSLPFTISLSSLPFIPSFPSLHPSFLLQQCHSLTHEQWTRVGAAEERVASVWVWTRVMISMMPWVTRGTSPSSPDHPILEVMRHWKGNIKKKFPVLSIKLSEFETVTEQHQQNITAAYTDTTASTKHYSSINRILQQLQNITATIRKATIHTLVLCSACEQVSRLAHHISRAVLVSMQQGHHRRRRHRHHHHHHHHHHQHNQTTKPSKSPKQE</sequence>
<evidence type="ECO:0000313" key="4">
    <source>
        <dbReference type="Proteomes" id="UP000324222"/>
    </source>
</evidence>